<dbReference type="SMART" id="SM00538">
    <property type="entry name" value="POP4"/>
    <property type="match status" value="1"/>
</dbReference>
<gene>
    <name evidence="4" type="primary">Pop4</name>
    <name evidence="4" type="ORF">A0H81_04412</name>
</gene>
<evidence type="ECO:0000256" key="3">
    <source>
        <dbReference type="SAM" id="MobiDB-lite"/>
    </source>
</evidence>
<sequence length="295" mass="32862">MSYSDWWGGPAEIYATLPSIQNQRVKLSISTPFTPTYVKGSVTRVADPAQAYASRIAGRQILLENPARTSRAKKEREQKDAKRVSEKARGKARIIAKHEARRRGLWKLKPEEIKFNLFLPLHFLWMGYMSELLALSSAPPNSHNDPAAQVMPSAAGMHAKLIKADFHGSIMTVRKSNNPCLVGLSGIVIHETENAFKVITKQDQLKLIPKKNSIFCFAVPLYSFTPSALPPATSTSKMLLTSHETGDSMSSSSPSGTQTILDQPHIEFELYGNHFSFRAAERAGRKFKHKETIEL</sequence>
<feature type="region of interest" description="Disordered" evidence="3">
    <location>
        <begin position="67"/>
        <end position="90"/>
    </location>
</feature>
<evidence type="ECO:0000256" key="1">
    <source>
        <dbReference type="ARBA" id="ARBA00004123"/>
    </source>
</evidence>
<dbReference type="GO" id="GO:0006364">
    <property type="term" value="P:rRNA processing"/>
    <property type="evidence" value="ECO:0007669"/>
    <property type="project" value="TreeGrafter"/>
</dbReference>
<keyword evidence="5" id="KW-1185">Reference proteome</keyword>
<evidence type="ECO:0000313" key="4">
    <source>
        <dbReference type="EMBL" id="OBZ75741.1"/>
    </source>
</evidence>
<dbReference type="PANTHER" id="PTHR13348">
    <property type="entry name" value="RIBONUCLEASE P SUBUNIT P29"/>
    <property type="match status" value="1"/>
</dbReference>
<dbReference type="SUPFAM" id="SSF101744">
    <property type="entry name" value="Rof/RNase P subunit-like"/>
    <property type="match status" value="1"/>
</dbReference>
<dbReference type="InterPro" id="IPR036980">
    <property type="entry name" value="RNase_P/MRP_Rpp29_sf"/>
</dbReference>
<reference evidence="4 5" key="1">
    <citation type="submission" date="2016-03" db="EMBL/GenBank/DDBJ databases">
        <title>Whole genome sequencing of Grifola frondosa 9006-11.</title>
        <authorList>
            <person name="Min B."/>
            <person name="Park H."/>
            <person name="Kim J.-G."/>
            <person name="Cho H."/>
            <person name="Oh Y.-L."/>
            <person name="Kong W.-S."/>
            <person name="Choi I.-G."/>
        </authorList>
    </citation>
    <scope>NUCLEOTIDE SEQUENCE [LARGE SCALE GENOMIC DNA]</scope>
    <source>
        <strain evidence="4 5">9006-11</strain>
    </source>
</reference>
<dbReference type="GO" id="GO:0000172">
    <property type="term" value="C:ribonuclease MRP complex"/>
    <property type="evidence" value="ECO:0007669"/>
    <property type="project" value="InterPro"/>
</dbReference>
<dbReference type="GO" id="GO:0001682">
    <property type="term" value="P:tRNA 5'-leader removal"/>
    <property type="evidence" value="ECO:0007669"/>
    <property type="project" value="InterPro"/>
</dbReference>
<feature type="compositionally biased region" description="Basic and acidic residues" evidence="3">
    <location>
        <begin position="72"/>
        <end position="89"/>
    </location>
</feature>
<protein>
    <submittedName>
        <fullName evidence="4">Ribonuclease P protein subunit p29</fullName>
    </submittedName>
</protein>
<organism evidence="4 5">
    <name type="scientific">Grifola frondosa</name>
    <name type="common">Maitake</name>
    <name type="synonym">Polyporus frondosus</name>
    <dbReference type="NCBI Taxonomy" id="5627"/>
    <lineage>
        <taxon>Eukaryota</taxon>
        <taxon>Fungi</taxon>
        <taxon>Dikarya</taxon>
        <taxon>Basidiomycota</taxon>
        <taxon>Agaricomycotina</taxon>
        <taxon>Agaricomycetes</taxon>
        <taxon>Polyporales</taxon>
        <taxon>Grifolaceae</taxon>
        <taxon>Grifola</taxon>
    </lineage>
</organism>
<dbReference type="Gene3D" id="2.30.30.210">
    <property type="entry name" value="Ribonuclease P/MRP, subunit p29"/>
    <property type="match status" value="1"/>
</dbReference>
<evidence type="ECO:0000256" key="2">
    <source>
        <dbReference type="ARBA" id="ARBA00006181"/>
    </source>
</evidence>
<dbReference type="InterPro" id="IPR002730">
    <property type="entry name" value="Rpp29/RNP1"/>
</dbReference>
<dbReference type="GO" id="GO:0005634">
    <property type="term" value="C:nucleus"/>
    <property type="evidence" value="ECO:0007669"/>
    <property type="project" value="UniProtKB-SubCell"/>
</dbReference>
<name>A0A1C7MFN2_GRIFR</name>
<accession>A0A1C7MFN2</accession>
<dbReference type="OrthoDB" id="124041at2759"/>
<dbReference type="InterPro" id="IPR016848">
    <property type="entry name" value="RNase_P/MRP_Rpp29-subunit"/>
</dbReference>
<comment type="similarity">
    <text evidence="2">Belongs to the eukaryotic/archaeal RNase P protein component 1 family.</text>
</comment>
<dbReference type="AlphaFoldDB" id="A0A1C7MFN2"/>
<dbReference type="GO" id="GO:0033204">
    <property type="term" value="F:ribonuclease P RNA binding"/>
    <property type="evidence" value="ECO:0007669"/>
    <property type="project" value="InterPro"/>
</dbReference>
<dbReference type="GO" id="GO:0030677">
    <property type="term" value="C:ribonuclease P complex"/>
    <property type="evidence" value="ECO:0007669"/>
    <property type="project" value="InterPro"/>
</dbReference>
<dbReference type="Pfam" id="PF01868">
    <property type="entry name" value="RNase_P-MRP_p29"/>
    <property type="match status" value="1"/>
</dbReference>
<dbReference type="OMA" id="IPKSECV"/>
<dbReference type="InterPro" id="IPR023534">
    <property type="entry name" value="Rof/RNase_P-like"/>
</dbReference>
<evidence type="ECO:0000313" key="5">
    <source>
        <dbReference type="Proteomes" id="UP000092993"/>
    </source>
</evidence>
<comment type="caution">
    <text evidence="4">The sequence shown here is derived from an EMBL/GenBank/DDBJ whole genome shotgun (WGS) entry which is preliminary data.</text>
</comment>
<dbReference type="PANTHER" id="PTHR13348:SF0">
    <property type="entry name" value="RIBONUCLEASE P PROTEIN SUBUNIT P29"/>
    <property type="match status" value="1"/>
</dbReference>
<dbReference type="Proteomes" id="UP000092993">
    <property type="component" value="Unassembled WGS sequence"/>
</dbReference>
<proteinExistence type="inferred from homology"/>
<dbReference type="EMBL" id="LUGG01000004">
    <property type="protein sequence ID" value="OBZ75741.1"/>
    <property type="molecule type" value="Genomic_DNA"/>
</dbReference>
<dbReference type="STRING" id="5627.A0A1C7MFN2"/>
<comment type="subcellular location">
    <subcellularLocation>
        <location evidence="1">Nucleus</location>
    </subcellularLocation>
</comment>